<proteinExistence type="predicted"/>
<dbReference type="PANTHER" id="PTHR24027">
    <property type="entry name" value="CADHERIN-23"/>
    <property type="match status" value="1"/>
</dbReference>
<dbReference type="GO" id="GO:0016339">
    <property type="term" value="P:calcium-dependent cell-cell adhesion via plasma membrane cell adhesion molecules"/>
    <property type="evidence" value="ECO:0007669"/>
    <property type="project" value="TreeGrafter"/>
</dbReference>
<dbReference type="GO" id="GO:0005912">
    <property type="term" value="C:adherens junction"/>
    <property type="evidence" value="ECO:0007669"/>
    <property type="project" value="TreeGrafter"/>
</dbReference>
<evidence type="ECO:0000256" key="7">
    <source>
        <dbReference type="SAM" id="SignalP"/>
    </source>
</evidence>
<dbReference type="EMBL" id="JANIIK010000110">
    <property type="protein sequence ID" value="KAJ3596120.1"/>
    <property type="molecule type" value="Genomic_DNA"/>
</dbReference>
<feature type="domain" description="Cadherin" evidence="8">
    <location>
        <begin position="252"/>
        <end position="360"/>
    </location>
</feature>
<dbReference type="PROSITE" id="PS50268">
    <property type="entry name" value="CADHERIN_2"/>
    <property type="match status" value="3"/>
</dbReference>
<feature type="signal peptide" evidence="7">
    <location>
        <begin position="1"/>
        <end position="21"/>
    </location>
</feature>
<dbReference type="PRINTS" id="PR00205">
    <property type="entry name" value="CADHERIN"/>
</dbReference>
<comment type="subcellular location">
    <subcellularLocation>
        <location evidence="1">Membrane</location>
    </subcellularLocation>
</comment>
<comment type="caution">
    <text evidence="9">The sequence shown here is derived from an EMBL/GenBank/DDBJ whole genome shotgun (WGS) entry which is preliminary data.</text>
</comment>
<keyword evidence="10" id="KW-1185">Reference proteome</keyword>
<dbReference type="GO" id="GO:0007156">
    <property type="term" value="P:homophilic cell adhesion via plasma membrane adhesion molecules"/>
    <property type="evidence" value="ECO:0007669"/>
    <property type="project" value="InterPro"/>
</dbReference>
<feature type="region of interest" description="Disordered" evidence="6">
    <location>
        <begin position="707"/>
        <end position="770"/>
    </location>
</feature>
<evidence type="ECO:0000256" key="4">
    <source>
        <dbReference type="ARBA" id="ARBA00023136"/>
    </source>
</evidence>
<sequence length="783" mass="84950">MDPRSPQRLLLLLLFLHPATATSGWGGCLEAQDVSAAVRENSPAGELIAQFSPDVTRQGTRWSLAGRDAHWFFLEESALRLNTAPGKTLDREVQGPFLMAELACYEDDILQTVYRIMVEILNENEHVPVFPENTIQSVVISELTPADTVVFTVRAVDGDGDRLIYSIDEESPDAEYLKLNLPNSGNIMLAKPLDYETKSLLTVTVHASEVSTAEHFHTSTTVSITVADGDDQYPQFLPCTLLFRDPFDRICVSPVYTVNVTEGQKDIVLDLCPGPIYAVDGDRGLSALISYAILSGGDDGRFQMDKQTGEVRLMQAVTDRLTNPTLHLRVMAYQDDDPRKYSVASVLVFVHAVNRFQPSFEQREYRAFVNAAQGPAALLTTYANEGSNPMIFFTFCPASNHTALYQITQEGLVIARPNQLRAKQRHTLLVAAVDQESGDAAYTEERISGCAVGSSMVLCFLCMVPLGCGLYLMSWLKRRHRGHRERGFVAQGKHPNVSLKWYQMISHHSPMAQSEEMAFSDGGLGTYNPSFSLQDKAPVVYIHKDLPTCQAPTSMSPIVVRDTTSRTTSTTPSPGGAWADPDPPTITSPCLMMPKEDHSPTLLVATSEFQHTPSNICLDPVDLPAPPSPCGDPVPAVPCQHPSTVEIDLRYARPASATTPEPSYSPVGTAPGPTPPATPPHSPELPAAIQVIPSPHTPRAQAVDLPSASAGLTGAPGGAVGGLDSLSLPSTNSGETQLSHKEGEVEGKDDGFLEDKEGDDGLESDEEERLTVHPVLMTVSDVK</sequence>
<evidence type="ECO:0000256" key="1">
    <source>
        <dbReference type="ARBA" id="ARBA00004370"/>
    </source>
</evidence>
<dbReference type="OrthoDB" id="8958491at2759"/>
<dbReference type="GO" id="GO:0000902">
    <property type="term" value="P:cell morphogenesis"/>
    <property type="evidence" value="ECO:0007669"/>
    <property type="project" value="TreeGrafter"/>
</dbReference>
<dbReference type="GO" id="GO:0007043">
    <property type="term" value="P:cell-cell junction assembly"/>
    <property type="evidence" value="ECO:0007669"/>
    <property type="project" value="TreeGrafter"/>
</dbReference>
<dbReference type="GO" id="GO:0034332">
    <property type="term" value="P:adherens junction organization"/>
    <property type="evidence" value="ECO:0007669"/>
    <property type="project" value="TreeGrafter"/>
</dbReference>
<name>A0A9Q0DZM7_9TELE</name>
<dbReference type="GO" id="GO:0005509">
    <property type="term" value="F:calcium ion binding"/>
    <property type="evidence" value="ECO:0007669"/>
    <property type="project" value="UniProtKB-UniRule"/>
</dbReference>
<evidence type="ECO:0000259" key="8">
    <source>
        <dbReference type="PROSITE" id="PS50268"/>
    </source>
</evidence>
<evidence type="ECO:0000256" key="5">
    <source>
        <dbReference type="PROSITE-ProRule" id="PRU00043"/>
    </source>
</evidence>
<dbReference type="GO" id="GO:0016342">
    <property type="term" value="C:catenin complex"/>
    <property type="evidence" value="ECO:0007669"/>
    <property type="project" value="TreeGrafter"/>
</dbReference>
<feature type="compositionally biased region" description="Pro residues" evidence="6">
    <location>
        <begin position="672"/>
        <end position="683"/>
    </location>
</feature>
<evidence type="ECO:0000256" key="2">
    <source>
        <dbReference type="ARBA" id="ARBA00022737"/>
    </source>
</evidence>
<dbReference type="Gene3D" id="2.60.40.60">
    <property type="entry name" value="Cadherins"/>
    <property type="match status" value="2"/>
</dbReference>
<dbReference type="InterPro" id="IPR015919">
    <property type="entry name" value="Cadherin-like_sf"/>
</dbReference>
<evidence type="ECO:0000256" key="6">
    <source>
        <dbReference type="SAM" id="MobiDB-lite"/>
    </source>
</evidence>
<dbReference type="GO" id="GO:0044331">
    <property type="term" value="P:cell-cell adhesion mediated by cadherin"/>
    <property type="evidence" value="ECO:0007669"/>
    <property type="project" value="TreeGrafter"/>
</dbReference>
<evidence type="ECO:0000256" key="3">
    <source>
        <dbReference type="ARBA" id="ARBA00022837"/>
    </source>
</evidence>
<dbReference type="CDD" id="cd11304">
    <property type="entry name" value="Cadherin_repeat"/>
    <property type="match status" value="2"/>
</dbReference>
<dbReference type="SUPFAM" id="SSF49313">
    <property type="entry name" value="Cadherin-like"/>
    <property type="match status" value="2"/>
</dbReference>
<organism evidence="9 10">
    <name type="scientific">Muraenolepis orangiensis</name>
    <name type="common">Patagonian moray cod</name>
    <dbReference type="NCBI Taxonomy" id="630683"/>
    <lineage>
        <taxon>Eukaryota</taxon>
        <taxon>Metazoa</taxon>
        <taxon>Chordata</taxon>
        <taxon>Craniata</taxon>
        <taxon>Vertebrata</taxon>
        <taxon>Euteleostomi</taxon>
        <taxon>Actinopterygii</taxon>
        <taxon>Neopterygii</taxon>
        <taxon>Teleostei</taxon>
        <taxon>Neoteleostei</taxon>
        <taxon>Acanthomorphata</taxon>
        <taxon>Zeiogadaria</taxon>
        <taxon>Gadariae</taxon>
        <taxon>Gadiformes</taxon>
        <taxon>Muraenolepidoidei</taxon>
        <taxon>Muraenolepididae</taxon>
        <taxon>Muraenolepis</taxon>
    </lineage>
</organism>
<dbReference type="Proteomes" id="UP001148018">
    <property type="component" value="Unassembled WGS sequence"/>
</dbReference>
<feature type="chain" id="PRO_5040471488" description="Cadherin domain-containing protein" evidence="7">
    <location>
        <begin position="22"/>
        <end position="783"/>
    </location>
</feature>
<dbReference type="InterPro" id="IPR002126">
    <property type="entry name" value="Cadherin-like_dom"/>
</dbReference>
<evidence type="ECO:0000313" key="9">
    <source>
        <dbReference type="EMBL" id="KAJ3596120.1"/>
    </source>
</evidence>
<dbReference type="Pfam" id="PF00028">
    <property type="entry name" value="Cadherin"/>
    <property type="match status" value="2"/>
</dbReference>
<dbReference type="GO" id="GO:0016477">
    <property type="term" value="P:cell migration"/>
    <property type="evidence" value="ECO:0007669"/>
    <property type="project" value="TreeGrafter"/>
</dbReference>
<feature type="compositionally biased region" description="Basic and acidic residues" evidence="6">
    <location>
        <begin position="738"/>
        <end position="755"/>
    </location>
</feature>
<gene>
    <name evidence="9" type="ORF">NHX12_002529</name>
</gene>
<keyword evidence="4" id="KW-0472">Membrane</keyword>
<keyword evidence="7" id="KW-0732">Signal</keyword>
<feature type="compositionally biased region" description="Acidic residues" evidence="6">
    <location>
        <begin position="756"/>
        <end position="768"/>
    </location>
</feature>
<reference evidence="9" key="1">
    <citation type="submission" date="2022-07" db="EMBL/GenBank/DDBJ databases">
        <title>Chromosome-level genome of Muraenolepis orangiensis.</title>
        <authorList>
            <person name="Kim J."/>
        </authorList>
    </citation>
    <scope>NUCLEOTIDE SEQUENCE</scope>
    <source>
        <strain evidence="9">KU_S4_2022</strain>
        <tissue evidence="9">Muscle</tissue>
    </source>
</reference>
<feature type="domain" description="Cadherin" evidence="8">
    <location>
        <begin position="132"/>
        <end position="236"/>
    </location>
</feature>
<keyword evidence="3 5" id="KW-0106">Calcium</keyword>
<dbReference type="GO" id="GO:0045296">
    <property type="term" value="F:cadherin binding"/>
    <property type="evidence" value="ECO:0007669"/>
    <property type="project" value="TreeGrafter"/>
</dbReference>
<feature type="region of interest" description="Disordered" evidence="6">
    <location>
        <begin position="655"/>
        <end position="687"/>
    </location>
</feature>
<keyword evidence="2" id="KW-0677">Repeat</keyword>
<protein>
    <recommendedName>
        <fullName evidence="8">Cadherin domain-containing protein</fullName>
    </recommendedName>
</protein>
<evidence type="ECO:0000313" key="10">
    <source>
        <dbReference type="Proteomes" id="UP001148018"/>
    </source>
</evidence>
<feature type="domain" description="Cadherin" evidence="8">
    <location>
        <begin position="30"/>
        <end position="130"/>
    </location>
</feature>
<dbReference type="PROSITE" id="PS51257">
    <property type="entry name" value="PROKAR_LIPOPROTEIN"/>
    <property type="match status" value="1"/>
</dbReference>
<dbReference type="GO" id="GO:0008013">
    <property type="term" value="F:beta-catenin binding"/>
    <property type="evidence" value="ECO:0007669"/>
    <property type="project" value="TreeGrafter"/>
</dbReference>
<dbReference type="InterPro" id="IPR039808">
    <property type="entry name" value="Cadherin"/>
</dbReference>
<dbReference type="PANTHER" id="PTHR24027:SF431">
    <property type="entry name" value="CADHERIN-RELATED FAMILY MEMBER 5-LIKE ISOFORM X1"/>
    <property type="match status" value="1"/>
</dbReference>
<dbReference type="SMART" id="SM00112">
    <property type="entry name" value="CA"/>
    <property type="match status" value="2"/>
</dbReference>
<accession>A0A9Q0DZM7</accession>
<dbReference type="AlphaFoldDB" id="A0A9Q0DZM7"/>
<feature type="compositionally biased region" description="Polar residues" evidence="6">
    <location>
        <begin position="727"/>
        <end position="737"/>
    </location>
</feature>